<evidence type="ECO:0000256" key="1">
    <source>
        <dbReference type="ARBA" id="ARBA00004651"/>
    </source>
</evidence>
<evidence type="ECO:0008006" key="11">
    <source>
        <dbReference type="Google" id="ProtNLM"/>
    </source>
</evidence>
<feature type="transmembrane region" description="Helical" evidence="9">
    <location>
        <begin position="443"/>
        <end position="463"/>
    </location>
</feature>
<feature type="transmembrane region" description="Helical" evidence="9">
    <location>
        <begin position="420"/>
        <end position="437"/>
    </location>
</feature>
<protein>
    <recommendedName>
        <fullName evidence="11">Amino acid permease/ SLC12A domain-containing protein</fullName>
    </recommendedName>
</protein>
<feature type="transmembrane region" description="Helical" evidence="9">
    <location>
        <begin position="190"/>
        <end position="209"/>
    </location>
</feature>
<evidence type="ECO:0000256" key="9">
    <source>
        <dbReference type="SAM" id="Phobius"/>
    </source>
</evidence>
<feature type="transmembrane region" description="Helical" evidence="9">
    <location>
        <begin position="305"/>
        <end position="324"/>
    </location>
</feature>
<evidence type="ECO:0000256" key="4">
    <source>
        <dbReference type="ARBA" id="ARBA00022692"/>
    </source>
</evidence>
<keyword evidence="4 9" id="KW-0812">Transmembrane</keyword>
<sequence length="552" mass="59010">MKPMHIANWSAHSKDEKELLSSSSPSSAEDASSPPQGGQQAGGERKIGLWMLVGLTYYSVSGGPLGMEPAVKAAGPALALLGFLVMPFLWSLPEALMTAELSIAFPEAAGFSAWTNAAFGPFISFLCSFMSWLSGVVDNAVYPVLLLEYVSNNGAADDLPLWVQWTSILTFTIAFTFLTWRGLDVNGGTCVFLTWFILLPFSVFCLFAAPKVKVSNWLTGHDGPIDWRVLLNILFWNLNYYDSASAFAGDCKEPARDFPRAMLLSLAFVSLSYLIPLAVATGAAPDARYCDGCFVSIANDLVGNWMGGWITAAAGLSCIGLFIAEMASDSFQLMGMSDRGVLPKIVGIRSKHGTPTVGILLSAAGVIALCQLDFTAIIELVNILYVIAELIEFAAFVKLRADFPDTPRAFSIPVRTPWQAALFFLPASIFLLAIIGLSSMLSLVISGVALVVAIAVYVLTCAARQQGWCEFHPVNEGWNQRRDPRWVQSLVSYATGVPPDAPGADSCATATLNSLNMNSTDQQQHEDNGDAPSSPGGLGGALAPQDGDGAFI</sequence>
<evidence type="ECO:0000256" key="6">
    <source>
        <dbReference type="ARBA" id="ARBA00023136"/>
    </source>
</evidence>
<dbReference type="GO" id="GO:0015203">
    <property type="term" value="F:polyamine transmembrane transporter activity"/>
    <property type="evidence" value="ECO:0007669"/>
    <property type="project" value="UniProtKB-ARBA"/>
</dbReference>
<gene>
    <name evidence="10" type="ORF">RMAR1173_LOCUS4692</name>
</gene>
<dbReference type="InterPro" id="IPR044566">
    <property type="entry name" value="RMV1-like"/>
</dbReference>
<feature type="transmembrane region" description="Helical" evidence="9">
    <location>
        <begin position="113"/>
        <end position="133"/>
    </location>
</feature>
<feature type="transmembrane region" description="Helical" evidence="9">
    <location>
        <begin position="73"/>
        <end position="92"/>
    </location>
</feature>
<keyword evidence="5 9" id="KW-1133">Transmembrane helix</keyword>
<feature type="transmembrane region" description="Helical" evidence="9">
    <location>
        <begin position="162"/>
        <end position="183"/>
    </location>
</feature>
<evidence type="ECO:0000256" key="5">
    <source>
        <dbReference type="ARBA" id="ARBA00022989"/>
    </source>
</evidence>
<organism evidence="10">
    <name type="scientific">Rhizochromulina marina</name>
    <dbReference type="NCBI Taxonomy" id="1034831"/>
    <lineage>
        <taxon>Eukaryota</taxon>
        <taxon>Sar</taxon>
        <taxon>Stramenopiles</taxon>
        <taxon>Ochrophyta</taxon>
        <taxon>Dictyochophyceae</taxon>
        <taxon>Rhizochromulinales</taxon>
        <taxon>Rhizochromulina</taxon>
    </lineage>
</organism>
<proteinExistence type="inferred from homology"/>
<keyword evidence="2" id="KW-0813">Transport</keyword>
<dbReference type="InterPro" id="IPR002293">
    <property type="entry name" value="AA/rel_permease1"/>
</dbReference>
<feature type="transmembrane region" description="Helical" evidence="9">
    <location>
        <begin position="383"/>
        <end position="399"/>
    </location>
</feature>
<evidence type="ECO:0000256" key="8">
    <source>
        <dbReference type="SAM" id="MobiDB-lite"/>
    </source>
</evidence>
<accession>A0A7S2W835</accession>
<dbReference type="PANTHER" id="PTHR45826">
    <property type="entry name" value="POLYAMINE TRANSPORTER PUT1"/>
    <property type="match status" value="1"/>
</dbReference>
<dbReference type="EMBL" id="HBHJ01007284">
    <property type="protein sequence ID" value="CAD9671486.1"/>
    <property type="molecule type" value="Transcribed_RNA"/>
</dbReference>
<feature type="transmembrane region" description="Helical" evidence="9">
    <location>
        <begin position="47"/>
        <end position="67"/>
    </location>
</feature>
<keyword evidence="3" id="KW-1003">Cell membrane</keyword>
<comment type="similarity">
    <text evidence="7">Belongs to the amino acid-polyamine-organocation (APC) superfamily. Polyamine:cation symporter (PHS) (TC 2.A.3.12) family.</text>
</comment>
<feature type="transmembrane region" description="Helical" evidence="9">
    <location>
        <begin position="261"/>
        <end position="285"/>
    </location>
</feature>
<feature type="compositionally biased region" description="Low complexity" evidence="8">
    <location>
        <begin position="20"/>
        <end position="38"/>
    </location>
</feature>
<dbReference type="AlphaFoldDB" id="A0A7S2W835"/>
<evidence type="ECO:0000313" key="10">
    <source>
        <dbReference type="EMBL" id="CAD9671486.1"/>
    </source>
</evidence>
<keyword evidence="6 9" id="KW-0472">Membrane</keyword>
<evidence type="ECO:0000256" key="7">
    <source>
        <dbReference type="ARBA" id="ARBA00024041"/>
    </source>
</evidence>
<dbReference type="Gene3D" id="1.20.1740.10">
    <property type="entry name" value="Amino acid/polyamine transporter I"/>
    <property type="match status" value="1"/>
</dbReference>
<feature type="region of interest" description="Disordered" evidence="8">
    <location>
        <begin position="1"/>
        <end position="42"/>
    </location>
</feature>
<name>A0A7S2W835_9STRA</name>
<reference evidence="10" key="1">
    <citation type="submission" date="2021-01" db="EMBL/GenBank/DDBJ databases">
        <authorList>
            <person name="Corre E."/>
            <person name="Pelletier E."/>
            <person name="Niang G."/>
            <person name="Scheremetjew M."/>
            <person name="Finn R."/>
            <person name="Kale V."/>
            <person name="Holt S."/>
            <person name="Cochrane G."/>
            <person name="Meng A."/>
            <person name="Brown T."/>
            <person name="Cohen L."/>
        </authorList>
    </citation>
    <scope>NUCLEOTIDE SEQUENCE</scope>
    <source>
        <strain evidence="10">CCMP1243</strain>
    </source>
</reference>
<dbReference type="Pfam" id="PF13520">
    <property type="entry name" value="AA_permease_2"/>
    <property type="match status" value="1"/>
</dbReference>
<comment type="subcellular location">
    <subcellularLocation>
        <location evidence="1">Cell membrane</location>
        <topology evidence="1">Multi-pass membrane protein</topology>
    </subcellularLocation>
</comment>
<evidence type="ECO:0000256" key="3">
    <source>
        <dbReference type="ARBA" id="ARBA00022475"/>
    </source>
</evidence>
<evidence type="ECO:0000256" key="2">
    <source>
        <dbReference type="ARBA" id="ARBA00022448"/>
    </source>
</evidence>
<feature type="region of interest" description="Disordered" evidence="8">
    <location>
        <begin position="520"/>
        <end position="552"/>
    </location>
</feature>
<dbReference type="PANTHER" id="PTHR45826:SF2">
    <property type="entry name" value="AMINO ACID TRANSPORTER"/>
    <property type="match status" value="1"/>
</dbReference>
<dbReference type="GO" id="GO:0005886">
    <property type="term" value="C:plasma membrane"/>
    <property type="evidence" value="ECO:0007669"/>
    <property type="project" value="UniProtKB-SubCell"/>
</dbReference>